<dbReference type="GO" id="GO:0046872">
    <property type="term" value="F:metal ion binding"/>
    <property type="evidence" value="ECO:0007669"/>
    <property type="project" value="UniProtKB-KW"/>
</dbReference>
<organism evidence="10 11">
    <name type="scientific">Candidatus Gemmiger excrementigallinarum</name>
    <dbReference type="NCBI Taxonomy" id="2838609"/>
    <lineage>
        <taxon>Bacteria</taxon>
        <taxon>Bacillati</taxon>
        <taxon>Bacillota</taxon>
        <taxon>Clostridia</taxon>
        <taxon>Eubacteriales</taxon>
        <taxon>Gemmiger</taxon>
    </lineage>
</organism>
<reference evidence="10" key="2">
    <citation type="submission" date="2021-04" db="EMBL/GenBank/DDBJ databases">
        <authorList>
            <person name="Gilroy R."/>
        </authorList>
    </citation>
    <scope>NUCLEOTIDE SEQUENCE</scope>
    <source>
        <strain evidence="10">ChiSxjej1B13-11774</strain>
    </source>
</reference>
<reference evidence="10" key="1">
    <citation type="journal article" date="2021" name="PeerJ">
        <title>Extensive microbial diversity within the chicken gut microbiome revealed by metagenomics and culture.</title>
        <authorList>
            <person name="Gilroy R."/>
            <person name="Ravi A."/>
            <person name="Getino M."/>
            <person name="Pursley I."/>
            <person name="Horton D.L."/>
            <person name="Alikhan N.F."/>
            <person name="Baker D."/>
            <person name="Gharbi K."/>
            <person name="Hall N."/>
            <person name="Watson M."/>
            <person name="Adriaenssens E.M."/>
            <person name="Foster-Nyarko E."/>
            <person name="Jarju S."/>
            <person name="Secka A."/>
            <person name="Antonio M."/>
            <person name="Oren A."/>
            <person name="Chaudhuri R.R."/>
            <person name="La Ragione R."/>
            <person name="Hildebrand F."/>
            <person name="Pallen M.J."/>
        </authorList>
    </citation>
    <scope>NUCLEOTIDE SEQUENCE</scope>
    <source>
        <strain evidence="10">ChiSxjej1B13-11774</strain>
    </source>
</reference>
<keyword evidence="4" id="KW-0862">Zinc</keyword>
<comment type="similarity">
    <text evidence="1">In the C-terminal section; belongs to the transposase 35 family.</text>
</comment>
<evidence type="ECO:0000256" key="3">
    <source>
        <dbReference type="ARBA" id="ARBA00022723"/>
    </source>
</evidence>
<evidence type="ECO:0000256" key="4">
    <source>
        <dbReference type="ARBA" id="ARBA00022833"/>
    </source>
</evidence>
<dbReference type="NCBIfam" id="NF040570">
    <property type="entry name" value="guided_TnpB"/>
    <property type="match status" value="1"/>
</dbReference>
<protein>
    <submittedName>
        <fullName evidence="10">Transposase</fullName>
    </submittedName>
</protein>
<dbReference type="Pfam" id="PF07282">
    <property type="entry name" value="Cas12f1-like_TNB"/>
    <property type="match status" value="1"/>
</dbReference>
<dbReference type="AlphaFoldDB" id="A0A9D2JBB7"/>
<evidence type="ECO:0000259" key="9">
    <source>
        <dbReference type="Pfam" id="PF12323"/>
    </source>
</evidence>
<dbReference type="InterPro" id="IPR010095">
    <property type="entry name" value="Cas12f1-like_TNB"/>
</dbReference>
<keyword evidence="5" id="KW-0238">DNA-binding</keyword>
<evidence type="ECO:0000313" key="10">
    <source>
        <dbReference type="EMBL" id="HIZ42459.1"/>
    </source>
</evidence>
<dbReference type="EMBL" id="DXBP01000049">
    <property type="protein sequence ID" value="HIZ42459.1"/>
    <property type="molecule type" value="Genomic_DNA"/>
</dbReference>
<evidence type="ECO:0000256" key="6">
    <source>
        <dbReference type="ARBA" id="ARBA00023172"/>
    </source>
</evidence>
<evidence type="ECO:0000256" key="2">
    <source>
        <dbReference type="ARBA" id="ARBA00022578"/>
    </source>
</evidence>
<dbReference type="GO" id="GO:0003677">
    <property type="term" value="F:DNA binding"/>
    <property type="evidence" value="ECO:0007669"/>
    <property type="project" value="UniProtKB-KW"/>
</dbReference>
<dbReference type="Proteomes" id="UP000824048">
    <property type="component" value="Unassembled WGS sequence"/>
</dbReference>
<accession>A0A9D2JBB7</accession>
<dbReference type="InterPro" id="IPR001959">
    <property type="entry name" value="Transposase"/>
</dbReference>
<evidence type="ECO:0000259" key="8">
    <source>
        <dbReference type="Pfam" id="PF07282"/>
    </source>
</evidence>
<dbReference type="InterPro" id="IPR021027">
    <property type="entry name" value="Transposase_put_HTH"/>
</dbReference>
<feature type="domain" description="Cas12f1-like TNB" evidence="8">
    <location>
        <begin position="296"/>
        <end position="361"/>
    </location>
</feature>
<proteinExistence type="inferred from homology"/>
<comment type="caution">
    <text evidence="10">The sequence shown here is derived from an EMBL/GenBank/DDBJ whole genome shotgun (WGS) entry which is preliminary data.</text>
</comment>
<gene>
    <name evidence="10" type="ORF">H9811_07845</name>
</gene>
<feature type="domain" description="Transposase putative helix-turn-helix" evidence="9">
    <location>
        <begin position="10"/>
        <end position="49"/>
    </location>
</feature>
<dbReference type="GO" id="GO:0006310">
    <property type="term" value="P:DNA recombination"/>
    <property type="evidence" value="ECO:0007669"/>
    <property type="project" value="UniProtKB-KW"/>
</dbReference>
<dbReference type="Pfam" id="PF01385">
    <property type="entry name" value="OrfB_IS605"/>
    <property type="match status" value="1"/>
</dbReference>
<feature type="domain" description="Probable transposase IS891/IS1136/IS1341" evidence="7">
    <location>
        <begin position="183"/>
        <end position="280"/>
    </location>
</feature>
<evidence type="ECO:0000256" key="5">
    <source>
        <dbReference type="ARBA" id="ARBA00023125"/>
    </source>
</evidence>
<dbReference type="GO" id="GO:0032196">
    <property type="term" value="P:transposition"/>
    <property type="evidence" value="ECO:0007669"/>
    <property type="project" value="UniProtKB-KW"/>
</dbReference>
<keyword evidence="3" id="KW-0479">Metal-binding</keyword>
<evidence type="ECO:0000259" key="7">
    <source>
        <dbReference type="Pfam" id="PF01385"/>
    </source>
</evidence>
<keyword evidence="6" id="KW-0233">DNA recombination</keyword>
<dbReference type="Pfam" id="PF12323">
    <property type="entry name" value="HTH_OrfB_IS605"/>
    <property type="match status" value="1"/>
</dbReference>
<keyword evidence="2" id="KW-0815">Transposition</keyword>
<evidence type="ECO:0000313" key="11">
    <source>
        <dbReference type="Proteomes" id="UP000824048"/>
    </source>
</evidence>
<evidence type="ECO:0000256" key="1">
    <source>
        <dbReference type="ARBA" id="ARBA00008761"/>
    </source>
</evidence>
<name>A0A9D2JBB7_9FIRM</name>
<sequence length="370" mass="42850">MNQLETVLYRTYVYRLYPTAEQQTMLADRFDFEDENYNAMARRINELYGKRAHKSDAETAIRQYSISCPGIDYQGSLDHTRKELYQAVQKLWQGSYNKIYLRPVTRNQRCFYFKTMAVSEFHIIVPTIGTILRDTHRPLPAGAKALSGQIFYSTYEGRYYAHILIVYTAKLPAPITPVLYDRAIGLDYAQDGLYRDSNGHSAEYPGFAAKSKPKREALQQALSRAHTGSRRWRALRAKLAKLDRHTQNQRRDWQYKQSKRLLQNHDLIATENLDFVGMKRHNPRLTPKIEDNQYPAFLQKLQSKAIMQGKRVVRVDRYYPSSQICSACGAHLGKLPLAFSVFRCPQCGTQMQRDLNAAKNILHEGLRQAK</sequence>